<dbReference type="InterPro" id="IPR003593">
    <property type="entry name" value="AAA+_ATPase"/>
</dbReference>
<dbReference type="SMART" id="SM00382">
    <property type="entry name" value="AAA"/>
    <property type="match status" value="1"/>
</dbReference>
<dbReference type="RefSeq" id="WP_218285501.1">
    <property type="nucleotide sequence ID" value="NZ_CP076448.1"/>
</dbReference>
<organism evidence="3 4">
    <name type="scientific">Elioraea tepida</name>
    <dbReference type="NCBI Taxonomy" id="2843330"/>
    <lineage>
        <taxon>Bacteria</taxon>
        <taxon>Pseudomonadati</taxon>
        <taxon>Pseudomonadota</taxon>
        <taxon>Alphaproteobacteria</taxon>
        <taxon>Acetobacterales</taxon>
        <taxon>Elioraeaceae</taxon>
        <taxon>Elioraea</taxon>
    </lineage>
</organism>
<evidence type="ECO:0000259" key="2">
    <source>
        <dbReference type="PROSITE" id="PS50893"/>
    </source>
</evidence>
<dbReference type="GO" id="GO:0005524">
    <property type="term" value="F:ATP binding"/>
    <property type="evidence" value="ECO:0007669"/>
    <property type="project" value="UniProtKB-KW"/>
</dbReference>
<name>A0A975YJA4_9PROT</name>
<dbReference type="PANTHER" id="PTHR42781">
    <property type="entry name" value="SPERMIDINE/PUTRESCINE IMPORT ATP-BINDING PROTEIN POTA"/>
    <property type="match status" value="1"/>
</dbReference>
<evidence type="ECO:0000313" key="3">
    <source>
        <dbReference type="EMBL" id="QXM24444.1"/>
    </source>
</evidence>
<accession>A0A975YJA4</accession>
<dbReference type="Pfam" id="PF00005">
    <property type="entry name" value="ABC_tran"/>
    <property type="match status" value="1"/>
</dbReference>
<keyword evidence="4" id="KW-1185">Reference proteome</keyword>
<dbReference type="PANTHER" id="PTHR42781:SF4">
    <property type="entry name" value="SPERMIDINE_PUTRESCINE IMPORT ATP-BINDING PROTEIN POTA"/>
    <property type="match status" value="1"/>
</dbReference>
<dbReference type="EMBL" id="CP076448">
    <property type="protein sequence ID" value="QXM24444.1"/>
    <property type="molecule type" value="Genomic_DNA"/>
</dbReference>
<keyword evidence="3" id="KW-0547">Nucleotide-binding</keyword>
<sequence length="230" mass="24397">MSGLEITGARIVLGERVLVGPLDLAVPRGEIVTLMGPSGSGKSSLLAWVSGTLDAAFHAEGTVRVDGIDVTPLPAHRRRIGILFQDDLLFPHLSVAGNLAFGLPPSVRGEERRARISAALADAELEGYAERDPATLSGGQRARVALMRTLLAEPRALLLDEPFGRLDVALRERMRRFVFERAGRLGLPVLMVTHDPDDAASAGGVVLHLLAGGAVRRAERDGEVADALPA</sequence>
<dbReference type="InterPro" id="IPR050093">
    <property type="entry name" value="ABC_SmlMolc_Importer"/>
</dbReference>
<gene>
    <name evidence="3" type="ORF">KO353_14555</name>
</gene>
<protein>
    <submittedName>
        <fullName evidence="3">ATP-binding cassette domain-containing protein</fullName>
    </submittedName>
</protein>
<dbReference type="InterPro" id="IPR003439">
    <property type="entry name" value="ABC_transporter-like_ATP-bd"/>
</dbReference>
<dbReference type="GO" id="GO:0016887">
    <property type="term" value="F:ATP hydrolysis activity"/>
    <property type="evidence" value="ECO:0007669"/>
    <property type="project" value="InterPro"/>
</dbReference>
<keyword evidence="3" id="KW-0067">ATP-binding</keyword>
<dbReference type="AlphaFoldDB" id="A0A975YJA4"/>
<reference evidence="3" key="1">
    <citation type="submission" date="2021-06" db="EMBL/GenBank/DDBJ databases">
        <title>Elioraea tepida, sp. nov., a moderately thermophilic aerobic anoxygenic phototrophic bacterium isolated from an alkaline siliceous hot spring mat community in Yellowstone National Park, WY, USA.</title>
        <authorList>
            <person name="Saini M.K."/>
            <person name="Yoshida S."/>
            <person name="Sebastian A."/>
            <person name="Hirose S."/>
            <person name="Hara E."/>
            <person name="Tamaki H."/>
            <person name="Soulier N.T."/>
            <person name="Albert I."/>
            <person name="Hanada S."/>
            <person name="Bryant D.A."/>
            <person name="Tank M."/>
        </authorList>
    </citation>
    <scope>NUCLEOTIDE SEQUENCE</scope>
    <source>
        <strain evidence="3">MS-P2</strain>
    </source>
</reference>
<dbReference type="KEGG" id="elio:KO353_14555"/>
<evidence type="ECO:0000313" key="4">
    <source>
        <dbReference type="Proteomes" id="UP000694001"/>
    </source>
</evidence>
<evidence type="ECO:0000256" key="1">
    <source>
        <dbReference type="ARBA" id="ARBA00022448"/>
    </source>
</evidence>
<keyword evidence="1" id="KW-0813">Transport</keyword>
<proteinExistence type="predicted"/>
<feature type="domain" description="ABC transporter" evidence="2">
    <location>
        <begin position="4"/>
        <end position="230"/>
    </location>
</feature>
<dbReference type="PROSITE" id="PS50893">
    <property type="entry name" value="ABC_TRANSPORTER_2"/>
    <property type="match status" value="1"/>
</dbReference>
<dbReference type="Proteomes" id="UP000694001">
    <property type="component" value="Chromosome"/>
</dbReference>